<protein>
    <recommendedName>
        <fullName evidence="4">Outer membrane lipoprotein carrier protein LolA</fullName>
    </recommendedName>
</protein>
<keyword evidence="3" id="KW-1185">Reference proteome</keyword>
<feature type="chain" id="PRO_5045728530" description="Outer membrane lipoprotein carrier protein LolA" evidence="1">
    <location>
        <begin position="45"/>
        <end position="199"/>
    </location>
</feature>
<name>A0ABV2CUZ6_9RHOO</name>
<comment type="caution">
    <text evidence="2">The sequence shown here is derived from an EMBL/GenBank/DDBJ whole genome shotgun (WGS) entry which is preliminary data.</text>
</comment>
<dbReference type="EMBL" id="JBEWLZ010000015">
    <property type="protein sequence ID" value="MET1491725.1"/>
    <property type="molecule type" value="Genomic_DNA"/>
</dbReference>
<evidence type="ECO:0000256" key="1">
    <source>
        <dbReference type="SAM" id="SignalP"/>
    </source>
</evidence>
<gene>
    <name evidence="2" type="ORF">ABVT11_17940</name>
</gene>
<feature type="signal peptide" evidence="1">
    <location>
        <begin position="1"/>
        <end position="44"/>
    </location>
</feature>
<sequence>MNALSNLHQMLRRAARTLANMRRHTLLVLLASLSVCVCSAPAQSAGNQGMERAVVKLLTDPQLFELTPDSAAARLKPFGRLKEDPAGGFTAKGTALRSFFIELKPYGRRAAVYFDRSNDRLTNITLMFSPEDAIDAARVRAALAPALGEAKEWAQAGSNRVVWWDGADGRRVQITLDPAGVEPARVYVASVGRESSDRP</sequence>
<accession>A0ABV2CUZ6</accession>
<evidence type="ECO:0000313" key="2">
    <source>
        <dbReference type="EMBL" id="MET1491725.1"/>
    </source>
</evidence>
<evidence type="ECO:0000313" key="3">
    <source>
        <dbReference type="Proteomes" id="UP001548590"/>
    </source>
</evidence>
<evidence type="ECO:0008006" key="4">
    <source>
        <dbReference type="Google" id="ProtNLM"/>
    </source>
</evidence>
<organism evidence="2 3">
    <name type="scientific">Uliginosibacterium paludis</name>
    <dbReference type="NCBI Taxonomy" id="1615952"/>
    <lineage>
        <taxon>Bacteria</taxon>
        <taxon>Pseudomonadati</taxon>
        <taxon>Pseudomonadota</taxon>
        <taxon>Betaproteobacteria</taxon>
        <taxon>Rhodocyclales</taxon>
        <taxon>Zoogloeaceae</taxon>
        <taxon>Uliginosibacterium</taxon>
    </lineage>
</organism>
<reference evidence="2 3" key="1">
    <citation type="submission" date="2024-07" db="EMBL/GenBank/DDBJ databases">
        <title>Uliginosibacterium paludis KCTC:42655.</title>
        <authorList>
            <person name="Kim M.K."/>
        </authorList>
    </citation>
    <scope>NUCLEOTIDE SEQUENCE [LARGE SCALE GENOMIC DNA]</scope>
    <source>
        <strain evidence="2 3">KCTC 42655</strain>
    </source>
</reference>
<keyword evidence="1" id="KW-0732">Signal</keyword>
<proteinExistence type="predicted"/>
<dbReference type="Proteomes" id="UP001548590">
    <property type="component" value="Unassembled WGS sequence"/>
</dbReference>
<dbReference type="RefSeq" id="WP_345929775.1">
    <property type="nucleotide sequence ID" value="NZ_JBDIVF010000012.1"/>
</dbReference>